<evidence type="ECO:0000256" key="9">
    <source>
        <dbReference type="SAM" id="Phobius"/>
    </source>
</evidence>
<keyword evidence="5" id="KW-0547">Nucleotide-binding</keyword>
<evidence type="ECO:0000313" key="12">
    <source>
        <dbReference type="EMBL" id="SUN76432.1"/>
    </source>
</evidence>
<evidence type="ECO:0000313" key="13">
    <source>
        <dbReference type="Proteomes" id="UP000254634"/>
    </source>
</evidence>
<feature type="domain" description="Signal transduction histidine kinase subgroup 3 dimerisation and phosphoacceptor" evidence="11">
    <location>
        <begin position="241"/>
        <end position="308"/>
    </location>
</feature>
<dbReference type="Gene3D" id="1.20.5.1930">
    <property type="match status" value="1"/>
</dbReference>
<accession>A0A380KWW7</accession>
<dbReference type="AlphaFoldDB" id="A0A380KWW7"/>
<dbReference type="CDD" id="cd16917">
    <property type="entry name" value="HATPase_UhpB-NarQ-NarX-like"/>
    <property type="match status" value="1"/>
</dbReference>
<dbReference type="RefSeq" id="WP_018371401.1">
    <property type="nucleotide sequence ID" value="NZ_UHFR01000005.1"/>
</dbReference>
<evidence type="ECO:0000256" key="8">
    <source>
        <dbReference type="ARBA" id="ARBA00023012"/>
    </source>
</evidence>
<name>A0A380KWW7_9STRE</name>
<feature type="transmembrane region" description="Helical" evidence="9">
    <location>
        <begin position="12"/>
        <end position="38"/>
    </location>
</feature>
<comment type="catalytic activity">
    <reaction evidence="1">
        <text>ATP + protein L-histidine = ADP + protein N-phospho-L-histidine.</text>
        <dbReference type="EC" id="2.7.13.3"/>
    </reaction>
</comment>
<evidence type="ECO:0000256" key="1">
    <source>
        <dbReference type="ARBA" id="ARBA00000085"/>
    </source>
</evidence>
<dbReference type="PANTHER" id="PTHR24421">
    <property type="entry name" value="NITRATE/NITRITE SENSOR PROTEIN NARX-RELATED"/>
    <property type="match status" value="1"/>
</dbReference>
<dbReference type="GO" id="GO:0046983">
    <property type="term" value="F:protein dimerization activity"/>
    <property type="evidence" value="ECO:0007669"/>
    <property type="project" value="InterPro"/>
</dbReference>
<evidence type="ECO:0000259" key="10">
    <source>
        <dbReference type="Pfam" id="PF02518"/>
    </source>
</evidence>
<evidence type="ECO:0000256" key="3">
    <source>
        <dbReference type="ARBA" id="ARBA00022553"/>
    </source>
</evidence>
<dbReference type="Proteomes" id="UP000254634">
    <property type="component" value="Unassembled WGS sequence"/>
</dbReference>
<evidence type="ECO:0000256" key="5">
    <source>
        <dbReference type="ARBA" id="ARBA00022741"/>
    </source>
</evidence>
<gene>
    <name evidence="12" type="primary">degS</name>
    <name evidence="12" type="ORF">NCTC13765_00922</name>
</gene>
<dbReference type="EC" id="2.7.13.3" evidence="2"/>
<feature type="transmembrane region" description="Helical" evidence="9">
    <location>
        <begin position="59"/>
        <end position="76"/>
    </location>
</feature>
<dbReference type="PANTHER" id="PTHR24421:SF10">
    <property type="entry name" value="NITRATE_NITRITE SENSOR PROTEIN NARQ"/>
    <property type="match status" value="1"/>
</dbReference>
<dbReference type="OrthoDB" id="9760839at2"/>
<feature type="transmembrane region" description="Helical" evidence="9">
    <location>
        <begin position="135"/>
        <end position="161"/>
    </location>
</feature>
<keyword evidence="4 12" id="KW-0808">Transferase</keyword>
<evidence type="ECO:0000256" key="2">
    <source>
        <dbReference type="ARBA" id="ARBA00012438"/>
    </source>
</evidence>
<dbReference type="GO" id="GO:0016020">
    <property type="term" value="C:membrane"/>
    <property type="evidence" value="ECO:0007669"/>
    <property type="project" value="InterPro"/>
</dbReference>
<keyword evidence="3" id="KW-0597">Phosphoprotein</keyword>
<dbReference type="InterPro" id="IPR011712">
    <property type="entry name" value="Sig_transdc_His_kin_sub3_dim/P"/>
</dbReference>
<evidence type="ECO:0000256" key="7">
    <source>
        <dbReference type="ARBA" id="ARBA00022840"/>
    </source>
</evidence>
<dbReference type="InterPro" id="IPR036890">
    <property type="entry name" value="HATPase_C_sf"/>
</dbReference>
<feature type="transmembrane region" description="Helical" evidence="9">
    <location>
        <begin position="181"/>
        <end position="202"/>
    </location>
</feature>
<dbReference type="Pfam" id="PF02518">
    <property type="entry name" value="HATPase_c"/>
    <property type="match status" value="1"/>
</dbReference>
<dbReference type="GO" id="GO:0000155">
    <property type="term" value="F:phosphorelay sensor kinase activity"/>
    <property type="evidence" value="ECO:0007669"/>
    <property type="project" value="InterPro"/>
</dbReference>
<keyword evidence="9" id="KW-0812">Transmembrane</keyword>
<dbReference type="EMBL" id="UHFR01000005">
    <property type="protein sequence ID" value="SUN76432.1"/>
    <property type="molecule type" value="Genomic_DNA"/>
</dbReference>
<dbReference type="STRING" id="1123307.GCA_000380065_00716"/>
<proteinExistence type="predicted"/>
<keyword evidence="7" id="KW-0067">ATP-binding</keyword>
<feature type="transmembrane region" description="Helical" evidence="9">
    <location>
        <begin position="96"/>
        <end position="123"/>
    </location>
</feature>
<dbReference type="Pfam" id="PF07730">
    <property type="entry name" value="HisKA_3"/>
    <property type="match status" value="1"/>
</dbReference>
<evidence type="ECO:0000259" key="11">
    <source>
        <dbReference type="Pfam" id="PF07730"/>
    </source>
</evidence>
<sequence length="434" mass="49825">MKVSNSVRYSRIILMVINLFALVYTAALYLFSSQYIVARGFSHRLLERLATIPSEPQQLFILSLLLYGILLLVMYYRSNHPNQFSIFDSISLLEIFLTFLILNVLHFSYNGLLLLVFADIFYGSQEFHSKRDKRYWVAFIGLSFGVLLLTDYGILSLIWALPSLETYVSFYPENLRVPILFFKNFLTSLNIIVFIASLLFYLMQTITERHRIEEELLLAARTNTELNSYLALSEKIAEDRERKRIAREIHDTLGHALTGISAGIDAVQVLVDIDAKQAKEQLKNISGVVREGIQDVRGSLQKLRPGALENQTFKEALNKLLSEYENISSLTIDLDYGWDDVDLDIMQEDVIFRVIQESLTNSVRHGHADQIFLACRIEQDHLSMTIQDNGIGFEKLDYGYGLKQMQERLAIIGGNVCFENRAGFYTEIRLPKNN</sequence>
<keyword evidence="8" id="KW-0902">Two-component regulatory system</keyword>
<dbReference type="Gene3D" id="3.30.565.10">
    <property type="entry name" value="Histidine kinase-like ATPase, C-terminal domain"/>
    <property type="match status" value="1"/>
</dbReference>
<keyword evidence="6 12" id="KW-0418">Kinase</keyword>
<dbReference type="SUPFAM" id="SSF55874">
    <property type="entry name" value="ATPase domain of HSP90 chaperone/DNA topoisomerase II/histidine kinase"/>
    <property type="match status" value="1"/>
</dbReference>
<keyword evidence="9" id="KW-1133">Transmembrane helix</keyword>
<organism evidence="12 13">
    <name type="scientific">Streptococcus massiliensis</name>
    <dbReference type="NCBI Taxonomy" id="313439"/>
    <lineage>
        <taxon>Bacteria</taxon>
        <taxon>Bacillati</taxon>
        <taxon>Bacillota</taxon>
        <taxon>Bacilli</taxon>
        <taxon>Lactobacillales</taxon>
        <taxon>Streptococcaceae</taxon>
        <taxon>Streptococcus</taxon>
    </lineage>
</organism>
<evidence type="ECO:0000256" key="6">
    <source>
        <dbReference type="ARBA" id="ARBA00022777"/>
    </source>
</evidence>
<keyword evidence="13" id="KW-1185">Reference proteome</keyword>
<protein>
    <recommendedName>
        <fullName evidence="2">histidine kinase</fullName>
        <ecNumber evidence="2">2.7.13.3</ecNumber>
    </recommendedName>
</protein>
<evidence type="ECO:0000256" key="4">
    <source>
        <dbReference type="ARBA" id="ARBA00022679"/>
    </source>
</evidence>
<keyword evidence="9" id="KW-0472">Membrane</keyword>
<reference evidence="12" key="1">
    <citation type="submission" date="2018-06" db="EMBL/GenBank/DDBJ databases">
        <authorList>
            <consortium name="Pathogen Informatics"/>
            <person name="Doyle S."/>
        </authorList>
    </citation>
    <scope>NUCLEOTIDE SEQUENCE [LARGE SCALE GENOMIC DNA]</scope>
    <source>
        <strain evidence="12">NCTC13765</strain>
    </source>
</reference>
<dbReference type="GO" id="GO:0005524">
    <property type="term" value="F:ATP binding"/>
    <property type="evidence" value="ECO:0007669"/>
    <property type="project" value="UniProtKB-KW"/>
</dbReference>
<dbReference type="InterPro" id="IPR003594">
    <property type="entry name" value="HATPase_dom"/>
</dbReference>
<dbReference type="InterPro" id="IPR050482">
    <property type="entry name" value="Sensor_HK_TwoCompSys"/>
</dbReference>
<feature type="domain" description="Histidine kinase/HSP90-like ATPase" evidence="10">
    <location>
        <begin position="348"/>
        <end position="432"/>
    </location>
</feature>